<dbReference type="Proteomes" id="UP000613768">
    <property type="component" value="Unassembled WGS sequence"/>
</dbReference>
<dbReference type="RefSeq" id="WP_192029883.1">
    <property type="nucleotide sequence ID" value="NZ_JACYTR010000023.1"/>
</dbReference>
<keyword evidence="6" id="KW-0720">Serine protease</keyword>
<feature type="chain" id="PRO_5043105847" description="Dipeptidyl-peptidase" evidence="6">
    <location>
        <begin position="19"/>
        <end position="685"/>
    </location>
</feature>
<keyword evidence="2 6" id="KW-0031">Aminopeptidase</keyword>
<accession>A0AAW3ZL51</accession>
<dbReference type="Gene3D" id="2.40.10.10">
    <property type="entry name" value="Trypsin-like serine proteases"/>
    <property type="match status" value="1"/>
</dbReference>
<keyword evidence="8" id="KW-1185">Reference proteome</keyword>
<evidence type="ECO:0000256" key="4">
    <source>
        <dbReference type="ARBA" id="ARBA00022729"/>
    </source>
</evidence>
<evidence type="ECO:0000256" key="3">
    <source>
        <dbReference type="ARBA" id="ARBA00022670"/>
    </source>
</evidence>
<comment type="caution">
    <text evidence="7">The sequence shown here is derived from an EMBL/GenBank/DDBJ whole genome shotgun (WGS) entry which is preliminary data.</text>
</comment>
<evidence type="ECO:0000256" key="6">
    <source>
        <dbReference type="RuleBase" id="RU366067"/>
    </source>
</evidence>
<evidence type="ECO:0000313" key="7">
    <source>
        <dbReference type="EMBL" id="MBD8526463.1"/>
    </source>
</evidence>
<dbReference type="SUPFAM" id="SSF50494">
    <property type="entry name" value="Trypsin-like serine proteases"/>
    <property type="match status" value="1"/>
</dbReference>
<dbReference type="PANTHER" id="PTHR38469:SF1">
    <property type="entry name" value="PERIPLASMIC PEPTIDASE SUBFAMILY S1B"/>
    <property type="match status" value="1"/>
</dbReference>
<evidence type="ECO:0000256" key="1">
    <source>
        <dbReference type="ARBA" id="ARBA00010491"/>
    </source>
</evidence>
<reference evidence="7 8" key="1">
    <citation type="submission" date="2020-09" db="EMBL/GenBank/DDBJ databases">
        <title>Pseudoxanthomonas sp. CAU 1598 isolated from sand of Yaerae Beach.</title>
        <authorList>
            <person name="Kim W."/>
        </authorList>
    </citation>
    <scope>NUCLEOTIDE SEQUENCE [LARGE SCALE GENOMIC DNA]</scope>
    <source>
        <strain evidence="7 8">CAU 1598</strain>
    </source>
</reference>
<organism evidence="7 8">
    <name type="scientific">Pseudomarimonas arenosa</name>
    <dbReference type="NCBI Taxonomy" id="2774145"/>
    <lineage>
        <taxon>Bacteria</taxon>
        <taxon>Pseudomonadati</taxon>
        <taxon>Pseudomonadota</taxon>
        <taxon>Gammaproteobacteria</taxon>
        <taxon>Lysobacterales</taxon>
        <taxon>Lysobacteraceae</taxon>
        <taxon>Pseudomarimonas</taxon>
    </lineage>
</organism>
<dbReference type="GO" id="GO:0008239">
    <property type="term" value="F:dipeptidyl-peptidase activity"/>
    <property type="evidence" value="ECO:0007669"/>
    <property type="project" value="UniProtKB-UniRule"/>
</dbReference>
<dbReference type="Pfam" id="PF10459">
    <property type="entry name" value="Peptidase_S46"/>
    <property type="match status" value="1"/>
</dbReference>
<evidence type="ECO:0000256" key="5">
    <source>
        <dbReference type="ARBA" id="ARBA00022801"/>
    </source>
</evidence>
<dbReference type="EMBL" id="JACYTR010000023">
    <property type="protein sequence ID" value="MBD8526463.1"/>
    <property type="molecule type" value="Genomic_DNA"/>
</dbReference>
<dbReference type="InterPro" id="IPR009003">
    <property type="entry name" value="Peptidase_S1_PA"/>
</dbReference>
<feature type="signal peptide" evidence="6">
    <location>
        <begin position="1"/>
        <end position="18"/>
    </location>
</feature>
<keyword evidence="3 6" id="KW-0645">Protease</keyword>
<dbReference type="GO" id="GO:0070009">
    <property type="term" value="F:serine-type aminopeptidase activity"/>
    <property type="evidence" value="ECO:0007669"/>
    <property type="project" value="UniProtKB-UniRule"/>
</dbReference>
<keyword evidence="5 6" id="KW-0378">Hydrolase</keyword>
<protein>
    <recommendedName>
        <fullName evidence="6">Dipeptidyl-peptidase</fullName>
        <ecNumber evidence="6">3.4.14.-</ecNumber>
    </recommendedName>
</protein>
<dbReference type="GO" id="GO:0006508">
    <property type="term" value="P:proteolysis"/>
    <property type="evidence" value="ECO:0007669"/>
    <property type="project" value="UniProtKB-KW"/>
</dbReference>
<dbReference type="EC" id="3.4.14.-" evidence="6"/>
<dbReference type="InterPro" id="IPR019500">
    <property type="entry name" value="Pep_S46"/>
</dbReference>
<comment type="similarity">
    <text evidence="1 6">Belongs to the peptidase S46 family.</text>
</comment>
<evidence type="ECO:0000256" key="2">
    <source>
        <dbReference type="ARBA" id="ARBA00022438"/>
    </source>
</evidence>
<proteinExistence type="inferred from homology"/>
<dbReference type="PANTHER" id="PTHR38469">
    <property type="entry name" value="PERIPLASMIC PEPTIDASE SUBFAMILY S1B"/>
    <property type="match status" value="1"/>
</dbReference>
<name>A0AAW3ZL51_9GAMM</name>
<sequence>MRTLSLAVMMAVSPFAFAAEGMWTLDNLPLDTMKQAYGFDPNAKWLDHAMKGAVRLAGGCSGSFVSKEGLVLTNHHCVIGCVQDLSSKQHDYVNNGFIAGNRGEEKQCPGMEINRLESTTDVTERVQKATAGLSGKAYNDAKKAEQSKIEAECAGKQSATLRCDVVELYQGGVQHLYKYSRFQDVRLAFAPEYDAGFFGGDPDNFNFPRYNLDMSLLRVYQDGKPVKVKNFFPINPAGAAEGELVMTLGHPGSTQRLLTVSQLETQRDAMLPWRLMLAHEFRGLLLQYSNQGEEQARIAQTDLVSVENGIKARTGMFQALLAPEVMQDKRDAENALKAWVAEDEQRRQRYGNPWADIDAAQKTMRDLYMDYVMLEGGLGFQSQHLGWAETLVRGAAERAKPDGERLREFAEARMPAVRAGLLAETPVYPDYELMRLTWSLAKVREKLGVDHPFVRQLLGKDSPEQVAKRIVEGSQLGDVKLRESLWEGGAKAVDASSDPAIVLARLIDQQARQIRQRYETEVEAVEKRGAEQLAAARFALKGTSVYPDATFSLRLSHGVIRGWEEKGEAVPPFTTFEGLYARATDFDPFKLAPSWVSAKSKLDMNTKFNQVSTNDIIGGNSGSPLINAKGEVVGLVFDGNIRSLGGAYFFDEAVNRTVSVHSAAIQAALDKVYAAKHLSKELFGK</sequence>
<evidence type="ECO:0000313" key="8">
    <source>
        <dbReference type="Proteomes" id="UP000613768"/>
    </source>
</evidence>
<dbReference type="GO" id="GO:0043171">
    <property type="term" value="P:peptide catabolic process"/>
    <property type="evidence" value="ECO:0007669"/>
    <property type="project" value="UniProtKB-UniRule"/>
</dbReference>
<dbReference type="AlphaFoldDB" id="A0AAW3ZL51"/>
<keyword evidence="4 6" id="KW-0732">Signal</keyword>
<comment type="function">
    <text evidence="6">Catalyzes the removal of dipeptides from the N-terminus of oligopeptides.</text>
</comment>
<dbReference type="InterPro" id="IPR043504">
    <property type="entry name" value="Peptidase_S1_PA_chymotrypsin"/>
</dbReference>
<gene>
    <name evidence="7" type="ORF">IFO71_12010</name>
</gene>